<dbReference type="InterPro" id="IPR000626">
    <property type="entry name" value="Ubiquitin-like_dom"/>
</dbReference>
<evidence type="ECO:0000313" key="3">
    <source>
        <dbReference type="Proteomes" id="UP000254937"/>
    </source>
</evidence>
<dbReference type="PROSITE" id="PS50053">
    <property type="entry name" value="UBIQUITIN_2"/>
    <property type="match status" value="1"/>
</dbReference>
<accession>A0A370PJR0</accession>
<proteinExistence type="predicted"/>
<dbReference type="PANTHER" id="PTHR10666">
    <property type="entry name" value="UBIQUITIN"/>
    <property type="match status" value="1"/>
</dbReference>
<dbReference type="Proteomes" id="UP000254937">
    <property type="component" value="Unassembled WGS sequence"/>
</dbReference>
<feature type="domain" description="Ubiquitin-like" evidence="1">
    <location>
        <begin position="4"/>
        <end position="82"/>
    </location>
</feature>
<dbReference type="Pfam" id="PF00240">
    <property type="entry name" value="ubiquitin"/>
    <property type="match status" value="1"/>
</dbReference>
<sequence length="88" mass="9462">RGEATIFIRTLTGKTISIPEISIERLTVDTMKQIIAGKVGMEPGEMRLIFGSKQIEDGRTLGEDYGVGNGSTLHLVQRLEGGVGMASK</sequence>
<organism evidence="2 3">
    <name type="scientific">Aspergillus phoenicis ATCC 13157</name>
    <dbReference type="NCBI Taxonomy" id="1353007"/>
    <lineage>
        <taxon>Eukaryota</taxon>
        <taxon>Fungi</taxon>
        <taxon>Dikarya</taxon>
        <taxon>Ascomycota</taxon>
        <taxon>Pezizomycotina</taxon>
        <taxon>Eurotiomycetes</taxon>
        <taxon>Eurotiomycetidae</taxon>
        <taxon>Eurotiales</taxon>
        <taxon>Aspergillaceae</taxon>
        <taxon>Aspergillus</taxon>
    </lineage>
</organism>
<dbReference type="InterPro" id="IPR050158">
    <property type="entry name" value="Ubiquitin_ubiquitin-like"/>
</dbReference>
<reference evidence="2 3" key="1">
    <citation type="submission" date="2018-07" db="EMBL/GenBank/DDBJ databases">
        <title>Section-level genome sequencing of Aspergillus section Nigri to investigate inter- and intra-species variation.</title>
        <authorList>
            <consortium name="DOE Joint Genome Institute"/>
            <person name="Vesth T.C."/>
            <person name="Nybo J.L."/>
            <person name="Theobald S."/>
            <person name="Frisvad J.C."/>
            <person name="Larsen T.O."/>
            <person name="Nielsen K.F."/>
            <person name="Hoof J.B."/>
            <person name="Brandl J."/>
            <person name="Salamov A."/>
            <person name="Riley R."/>
            <person name="Gladden J.M."/>
            <person name="Phatale P."/>
            <person name="Nielsen M.T."/>
            <person name="Lyhne E.K."/>
            <person name="Kogle M.E."/>
            <person name="Strasser K."/>
            <person name="McDonnell E."/>
            <person name="Barry K."/>
            <person name="Clum A."/>
            <person name="Chen C."/>
            <person name="Nolan M."/>
            <person name="Sandor L."/>
            <person name="Kuo A."/>
            <person name="Lipzen A."/>
            <person name="Hainaut M."/>
            <person name="Drula E."/>
            <person name="Tsang A."/>
            <person name="Magnuson J.K."/>
            <person name="Henrissat B."/>
            <person name="Wiebenga A."/>
            <person name="Simmons B.A."/>
            <person name="Makela M.R."/>
            <person name="De vries R.P."/>
            <person name="Grigoriev I.V."/>
            <person name="Mortensen U.H."/>
            <person name="Baker S.E."/>
            <person name="Andersen M.R."/>
        </authorList>
    </citation>
    <scope>NUCLEOTIDE SEQUENCE [LARGE SCALE GENOMIC DNA]</scope>
    <source>
        <strain evidence="2 3">ATCC 13157</strain>
    </source>
</reference>
<dbReference type="InterPro" id="IPR029071">
    <property type="entry name" value="Ubiquitin-like_domsf"/>
</dbReference>
<dbReference type="Gene3D" id="3.10.20.90">
    <property type="entry name" value="Phosphatidylinositol 3-kinase Catalytic Subunit, Chain A, domain 1"/>
    <property type="match status" value="1"/>
</dbReference>
<protein>
    <submittedName>
        <fullName evidence="2">Polyubiquitin containing 7 ubiquitin monomers</fullName>
    </submittedName>
</protein>
<dbReference type="EMBL" id="KZ851853">
    <property type="protein sequence ID" value="RDK42431.1"/>
    <property type="molecule type" value="Genomic_DNA"/>
</dbReference>
<evidence type="ECO:0000259" key="1">
    <source>
        <dbReference type="PROSITE" id="PS50053"/>
    </source>
</evidence>
<name>A0A370PJR0_ASPPH</name>
<gene>
    <name evidence="2" type="ORF">M752DRAFT_215530</name>
</gene>
<feature type="non-terminal residue" evidence="2">
    <location>
        <position position="1"/>
    </location>
</feature>
<evidence type="ECO:0000313" key="2">
    <source>
        <dbReference type="EMBL" id="RDK42431.1"/>
    </source>
</evidence>
<dbReference type="SMART" id="SM00213">
    <property type="entry name" value="UBQ"/>
    <property type="match status" value="1"/>
</dbReference>
<keyword evidence="3" id="KW-1185">Reference proteome</keyword>
<dbReference type="SUPFAM" id="SSF54236">
    <property type="entry name" value="Ubiquitin-like"/>
    <property type="match status" value="1"/>
</dbReference>
<dbReference type="AlphaFoldDB" id="A0A370PJR0"/>